<dbReference type="InterPro" id="IPR012910">
    <property type="entry name" value="Plug_dom"/>
</dbReference>
<reference evidence="15 16" key="1">
    <citation type="submission" date="2016-11" db="EMBL/GenBank/DDBJ databases">
        <authorList>
            <person name="Jaros S."/>
            <person name="Januszkiewicz K."/>
            <person name="Wedrychowicz H."/>
        </authorList>
    </citation>
    <scope>NUCLEOTIDE SEQUENCE [LARGE SCALE GENOMIC DNA]</scope>
    <source>
        <strain evidence="15 16">DSM 9705</strain>
    </source>
</reference>
<dbReference type="Proteomes" id="UP000184139">
    <property type="component" value="Unassembled WGS sequence"/>
</dbReference>
<keyword evidence="8 15" id="KW-0675">Receptor</keyword>
<organism evidence="15 16">
    <name type="scientific">Desulfofustis glycolicus DSM 9705</name>
    <dbReference type="NCBI Taxonomy" id="1121409"/>
    <lineage>
        <taxon>Bacteria</taxon>
        <taxon>Pseudomonadati</taxon>
        <taxon>Thermodesulfobacteriota</taxon>
        <taxon>Desulfobulbia</taxon>
        <taxon>Desulfobulbales</taxon>
        <taxon>Desulfocapsaceae</taxon>
        <taxon>Desulfofustis</taxon>
    </lineage>
</organism>
<evidence type="ECO:0000256" key="10">
    <source>
        <dbReference type="PROSITE-ProRule" id="PRU01360"/>
    </source>
</evidence>
<keyword evidence="3 10" id="KW-1134">Transmembrane beta strand</keyword>
<comment type="similarity">
    <text evidence="10 11">Belongs to the TonB-dependent receptor family.</text>
</comment>
<evidence type="ECO:0000259" key="14">
    <source>
        <dbReference type="Pfam" id="PF07715"/>
    </source>
</evidence>
<sequence>MSKKCFKASCVLAVMLSAGLVGAETGQPVDRLEEIVVTGTRTPHALKDVPVETILINRTDIELSNAQTIGDVLKTVPGINTSGIDDVFGDGTSRVRMQGLDFNNGYGLILIDGQRVHGSGQSGAHGEYAVGLNQIPVAMIERIEVVKGPGSVLYGSDALVGVINVITRKTPGEMLAGGSASYGWYTINDQVRDGVVTSTSDDGSRTLSEYSLYIGDRPHEKIGYLASYSYESGESVGQDPIDSDRHSLMAKADMSVSEVVDVWLKGEASVFEREGASPRTEDSYRISAGGTWTPSESQVLYVKGYHYIDDFDNISTASHQHGSIGYDQAEAQYTLYFNKWQAITVGAEVQQQGIDYLIDNSNGTRTTVKEDVVTWSLFAQDETTLFDSLTMIPGVRLDHHSTFGSSVNPKLSMMYRLTDSTTVRGAVGRAFKSPTIRQLYYDVPFYHSPFWIQSNPDLDPETSIGYSLGVEQWLLNDTLIVNLGLFRNDIDDMVVSEIADATFNGEELRIYRNIEQAMTQGVELTARLLLGDDFTLSASYTYTDSENQESGNELTYTPNHQITIAPAYEYAPWGLGGSALFSYNSRQYADTANTNEIDGHVTVDANIYKRLGSKGKLTFQADNIFDSDKGSEYYFRTGQTFIVKLDIAL</sequence>
<evidence type="ECO:0000259" key="13">
    <source>
        <dbReference type="Pfam" id="PF00593"/>
    </source>
</evidence>
<dbReference type="GO" id="GO:0044718">
    <property type="term" value="P:siderophore transmembrane transport"/>
    <property type="evidence" value="ECO:0007669"/>
    <property type="project" value="TreeGrafter"/>
</dbReference>
<evidence type="ECO:0000256" key="3">
    <source>
        <dbReference type="ARBA" id="ARBA00022452"/>
    </source>
</evidence>
<evidence type="ECO:0000256" key="12">
    <source>
        <dbReference type="SAM" id="SignalP"/>
    </source>
</evidence>
<dbReference type="Pfam" id="PF07715">
    <property type="entry name" value="Plug"/>
    <property type="match status" value="1"/>
</dbReference>
<keyword evidence="16" id="KW-1185">Reference proteome</keyword>
<proteinExistence type="inferred from homology"/>
<comment type="subcellular location">
    <subcellularLocation>
        <location evidence="1 10">Cell outer membrane</location>
        <topology evidence="1 10">Multi-pass membrane protein</topology>
    </subcellularLocation>
</comment>
<feature type="domain" description="TonB-dependent receptor plug" evidence="14">
    <location>
        <begin position="46"/>
        <end position="162"/>
    </location>
</feature>
<dbReference type="SUPFAM" id="SSF56935">
    <property type="entry name" value="Porins"/>
    <property type="match status" value="1"/>
</dbReference>
<dbReference type="AlphaFoldDB" id="A0A1M5X1D4"/>
<evidence type="ECO:0000256" key="5">
    <source>
        <dbReference type="ARBA" id="ARBA00022729"/>
    </source>
</evidence>
<evidence type="ECO:0000256" key="2">
    <source>
        <dbReference type="ARBA" id="ARBA00022448"/>
    </source>
</evidence>
<keyword evidence="5 12" id="KW-0732">Signal</keyword>
<feature type="chain" id="PRO_5013200637" evidence="12">
    <location>
        <begin position="24"/>
        <end position="649"/>
    </location>
</feature>
<accession>A0A1M5X1D4</accession>
<evidence type="ECO:0000313" key="15">
    <source>
        <dbReference type="EMBL" id="SHH93667.1"/>
    </source>
</evidence>
<evidence type="ECO:0000256" key="6">
    <source>
        <dbReference type="ARBA" id="ARBA00023077"/>
    </source>
</evidence>
<dbReference type="PROSITE" id="PS52016">
    <property type="entry name" value="TONB_DEPENDENT_REC_3"/>
    <property type="match status" value="1"/>
</dbReference>
<dbReference type="RefSeq" id="WP_073376819.1">
    <property type="nucleotide sequence ID" value="NZ_FQXS01000016.1"/>
</dbReference>
<evidence type="ECO:0000256" key="11">
    <source>
        <dbReference type="RuleBase" id="RU003357"/>
    </source>
</evidence>
<evidence type="ECO:0000256" key="8">
    <source>
        <dbReference type="ARBA" id="ARBA00023170"/>
    </source>
</evidence>
<feature type="signal peptide" evidence="12">
    <location>
        <begin position="1"/>
        <end position="23"/>
    </location>
</feature>
<dbReference type="Pfam" id="PF00593">
    <property type="entry name" value="TonB_dep_Rec_b-barrel"/>
    <property type="match status" value="1"/>
</dbReference>
<evidence type="ECO:0000256" key="4">
    <source>
        <dbReference type="ARBA" id="ARBA00022692"/>
    </source>
</evidence>
<dbReference type="OrthoDB" id="5389752at2"/>
<dbReference type="STRING" id="1121409.SAMN02745124_02679"/>
<keyword evidence="6 11" id="KW-0798">TonB box</keyword>
<keyword evidence="7 10" id="KW-0472">Membrane</keyword>
<dbReference type="EMBL" id="FQXS01000016">
    <property type="protein sequence ID" value="SHH93667.1"/>
    <property type="molecule type" value="Genomic_DNA"/>
</dbReference>
<gene>
    <name evidence="15" type="ORF">SAMN02745124_02679</name>
</gene>
<keyword evidence="9 10" id="KW-0998">Cell outer membrane</keyword>
<dbReference type="GO" id="GO:0009279">
    <property type="term" value="C:cell outer membrane"/>
    <property type="evidence" value="ECO:0007669"/>
    <property type="project" value="UniProtKB-SubCell"/>
</dbReference>
<dbReference type="GO" id="GO:0015344">
    <property type="term" value="F:siderophore uptake transmembrane transporter activity"/>
    <property type="evidence" value="ECO:0007669"/>
    <property type="project" value="TreeGrafter"/>
</dbReference>
<dbReference type="InterPro" id="IPR037066">
    <property type="entry name" value="Plug_dom_sf"/>
</dbReference>
<evidence type="ECO:0000313" key="16">
    <source>
        <dbReference type="Proteomes" id="UP000184139"/>
    </source>
</evidence>
<name>A0A1M5X1D4_9BACT</name>
<evidence type="ECO:0000256" key="7">
    <source>
        <dbReference type="ARBA" id="ARBA00023136"/>
    </source>
</evidence>
<keyword evidence="2 10" id="KW-0813">Transport</keyword>
<dbReference type="InterPro" id="IPR000531">
    <property type="entry name" value="Beta-barrel_TonB"/>
</dbReference>
<dbReference type="PANTHER" id="PTHR30069">
    <property type="entry name" value="TONB-DEPENDENT OUTER MEMBRANE RECEPTOR"/>
    <property type="match status" value="1"/>
</dbReference>
<dbReference type="Gene3D" id="2.40.170.20">
    <property type="entry name" value="TonB-dependent receptor, beta-barrel domain"/>
    <property type="match status" value="1"/>
</dbReference>
<feature type="domain" description="TonB-dependent receptor-like beta-barrel" evidence="13">
    <location>
        <begin position="279"/>
        <end position="624"/>
    </location>
</feature>
<evidence type="ECO:0000256" key="1">
    <source>
        <dbReference type="ARBA" id="ARBA00004571"/>
    </source>
</evidence>
<dbReference type="PANTHER" id="PTHR30069:SF29">
    <property type="entry name" value="HEMOGLOBIN AND HEMOGLOBIN-HAPTOGLOBIN-BINDING PROTEIN 1-RELATED"/>
    <property type="match status" value="1"/>
</dbReference>
<dbReference type="Gene3D" id="2.170.130.10">
    <property type="entry name" value="TonB-dependent receptor, plug domain"/>
    <property type="match status" value="1"/>
</dbReference>
<keyword evidence="4 10" id="KW-0812">Transmembrane</keyword>
<protein>
    <submittedName>
        <fullName evidence="15">Outer membrane receptor for ferrienterochelin and colicins</fullName>
    </submittedName>
</protein>
<dbReference type="InterPro" id="IPR036942">
    <property type="entry name" value="Beta-barrel_TonB_sf"/>
</dbReference>
<evidence type="ECO:0000256" key="9">
    <source>
        <dbReference type="ARBA" id="ARBA00023237"/>
    </source>
</evidence>
<dbReference type="InterPro" id="IPR039426">
    <property type="entry name" value="TonB-dep_rcpt-like"/>
</dbReference>
<dbReference type="CDD" id="cd01347">
    <property type="entry name" value="ligand_gated_channel"/>
    <property type="match status" value="1"/>
</dbReference>